<sequence>MTSWDEPVRFMGERLAGKDHSKATLGRTGLGSSAFGRARRWSLRQAVAIPRRLLDDSLEEEDEDVGENEQKEDSSLKEKEKEEPGMTSNKKEMTTHLAVRGWALSSLKLVNVYYLMEE</sequence>
<reference evidence="2" key="1">
    <citation type="submission" date="2020-06" db="EMBL/GenBank/DDBJ databases">
        <authorList>
            <person name="Li T."/>
            <person name="Hu X."/>
            <person name="Zhang T."/>
            <person name="Song X."/>
            <person name="Zhang H."/>
            <person name="Dai N."/>
            <person name="Sheng W."/>
            <person name="Hou X."/>
            <person name="Wei L."/>
        </authorList>
    </citation>
    <scope>NUCLEOTIDE SEQUENCE</scope>
    <source>
        <strain evidence="2">G02</strain>
        <tissue evidence="2">Leaf</tissue>
    </source>
</reference>
<comment type="caution">
    <text evidence="2">The sequence shown here is derived from an EMBL/GenBank/DDBJ whole genome shotgun (WGS) entry which is preliminary data.</text>
</comment>
<name>A0AAW2VMD4_SESRA</name>
<organism evidence="2">
    <name type="scientific">Sesamum radiatum</name>
    <name type="common">Black benniseed</name>
    <dbReference type="NCBI Taxonomy" id="300843"/>
    <lineage>
        <taxon>Eukaryota</taxon>
        <taxon>Viridiplantae</taxon>
        <taxon>Streptophyta</taxon>
        <taxon>Embryophyta</taxon>
        <taxon>Tracheophyta</taxon>
        <taxon>Spermatophyta</taxon>
        <taxon>Magnoliopsida</taxon>
        <taxon>eudicotyledons</taxon>
        <taxon>Gunneridae</taxon>
        <taxon>Pentapetalae</taxon>
        <taxon>asterids</taxon>
        <taxon>lamiids</taxon>
        <taxon>Lamiales</taxon>
        <taxon>Pedaliaceae</taxon>
        <taxon>Sesamum</taxon>
    </lineage>
</organism>
<evidence type="ECO:0000256" key="1">
    <source>
        <dbReference type="SAM" id="MobiDB-lite"/>
    </source>
</evidence>
<evidence type="ECO:0000313" key="2">
    <source>
        <dbReference type="EMBL" id="KAL0430408.1"/>
    </source>
</evidence>
<dbReference type="AlphaFoldDB" id="A0AAW2VMD4"/>
<dbReference type="EMBL" id="JACGWJ010000003">
    <property type="protein sequence ID" value="KAL0430408.1"/>
    <property type="molecule type" value="Genomic_DNA"/>
</dbReference>
<protein>
    <submittedName>
        <fullName evidence="2">Uncharacterized protein</fullName>
    </submittedName>
</protein>
<accession>A0AAW2VMD4</accession>
<reference evidence="2" key="2">
    <citation type="journal article" date="2024" name="Plant">
        <title>Genomic evolution and insights into agronomic trait innovations of Sesamum species.</title>
        <authorList>
            <person name="Miao H."/>
            <person name="Wang L."/>
            <person name="Qu L."/>
            <person name="Liu H."/>
            <person name="Sun Y."/>
            <person name="Le M."/>
            <person name="Wang Q."/>
            <person name="Wei S."/>
            <person name="Zheng Y."/>
            <person name="Lin W."/>
            <person name="Duan Y."/>
            <person name="Cao H."/>
            <person name="Xiong S."/>
            <person name="Wang X."/>
            <person name="Wei L."/>
            <person name="Li C."/>
            <person name="Ma Q."/>
            <person name="Ju M."/>
            <person name="Zhao R."/>
            <person name="Li G."/>
            <person name="Mu C."/>
            <person name="Tian Q."/>
            <person name="Mei H."/>
            <person name="Zhang T."/>
            <person name="Gao T."/>
            <person name="Zhang H."/>
        </authorList>
    </citation>
    <scope>NUCLEOTIDE SEQUENCE</scope>
    <source>
        <strain evidence="2">G02</strain>
    </source>
</reference>
<proteinExistence type="predicted"/>
<feature type="compositionally biased region" description="Basic and acidic residues" evidence="1">
    <location>
        <begin position="68"/>
        <end position="94"/>
    </location>
</feature>
<feature type="region of interest" description="Disordered" evidence="1">
    <location>
        <begin position="54"/>
        <end position="94"/>
    </location>
</feature>
<gene>
    <name evidence="2" type="ORF">Sradi_0666800</name>
</gene>
<feature type="compositionally biased region" description="Acidic residues" evidence="1">
    <location>
        <begin position="56"/>
        <end position="67"/>
    </location>
</feature>